<feature type="domain" description="ABC transporter" evidence="9">
    <location>
        <begin position="488"/>
        <end position="723"/>
    </location>
</feature>
<evidence type="ECO:0000256" key="2">
    <source>
        <dbReference type="ARBA" id="ARBA00022692"/>
    </source>
</evidence>
<reference evidence="10" key="1">
    <citation type="submission" date="2020-11" db="EMBL/GenBank/DDBJ databases">
        <authorList>
            <person name="Tran Van P."/>
        </authorList>
    </citation>
    <scope>NUCLEOTIDE SEQUENCE</scope>
</reference>
<feature type="transmembrane region" description="Helical" evidence="8">
    <location>
        <begin position="1051"/>
        <end position="1074"/>
    </location>
</feature>
<dbReference type="GO" id="GO:0005524">
    <property type="term" value="F:ATP binding"/>
    <property type="evidence" value="ECO:0007669"/>
    <property type="project" value="UniProtKB-KW"/>
</dbReference>
<dbReference type="InterPro" id="IPR027417">
    <property type="entry name" value="P-loop_NTPase"/>
</dbReference>
<proteinExistence type="predicted"/>
<keyword evidence="2 8" id="KW-0812">Transmembrane</keyword>
<name>A0A7R9EEJ5_9NEOP</name>
<dbReference type="InterPro" id="IPR003439">
    <property type="entry name" value="ABC_transporter-like_ATP-bd"/>
</dbReference>
<feature type="transmembrane region" description="Helical" evidence="8">
    <location>
        <begin position="1344"/>
        <end position="1366"/>
    </location>
</feature>
<dbReference type="PROSITE" id="PS00211">
    <property type="entry name" value="ABC_TRANSPORTER_1"/>
    <property type="match status" value="1"/>
</dbReference>
<dbReference type="InterPro" id="IPR013525">
    <property type="entry name" value="ABC2_TM"/>
</dbReference>
<feature type="region of interest" description="Disordered" evidence="7">
    <location>
        <begin position="1274"/>
        <end position="1321"/>
    </location>
</feature>
<feature type="transmembrane region" description="Helical" evidence="8">
    <location>
        <begin position="1141"/>
        <end position="1160"/>
    </location>
</feature>
<keyword evidence="4" id="KW-0067">ATP-binding</keyword>
<dbReference type="GO" id="GO:0016887">
    <property type="term" value="F:ATP hydrolysis activity"/>
    <property type="evidence" value="ECO:0007669"/>
    <property type="project" value="InterPro"/>
</dbReference>
<feature type="transmembrane region" description="Helical" evidence="8">
    <location>
        <begin position="1095"/>
        <end position="1121"/>
    </location>
</feature>
<dbReference type="Pfam" id="PF23321">
    <property type="entry name" value="R1_ABCA1"/>
    <property type="match status" value="1"/>
</dbReference>
<evidence type="ECO:0000259" key="9">
    <source>
        <dbReference type="PROSITE" id="PS50893"/>
    </source>
</evidence>
<dbReference type="SMART" id="SM00382">
    <property type="entry name" value="AAA"/>
    <property type="match status" value="2"/>
</dbReference>
<dbReference type="CDD" id="cd03263">
    <property type="entry name" value="ABC_subfamily_A"/>
    <property type="match status" value="2"/>
</dbReference>
<feature type="transmembrane region" description="Helical" evidence="8">
    <location>
        <begin position="1198"/>
        <end position="1217"/>
    </location>
</feature>
<gene>
    <name evidence="10" type="ORF">TMSB3V08_LOCUS9263</name>
</gene>
<feature type="transmembrane region" description="Helical" evidence="8">
    <location>
        <begin position="879"/>
        <end position="899"/>
    </location>
</feature>
<dbReference type="EMBL" id="OB795688">
    <property type="protein sequence ID" value="CAD7432558.1"/>
    <property type="molecule type" value="Genomic_DNA"/>
</dbReference>
<keyword evidence="6 8" id="KW-0472">Membrane</keyword>
<dbReference type="InterPro" id="IPR026082">
    <property type="entry name" value="ABCA"/>
</dbReference>
<organism evidence="10">
    <name type="scientific">Timema monikensis</name>
    <dbReference type="NCBI Taxonomy" id="170555"/>
    <lineage>
        <taxon>Eukaryota</taxon>
        <taxon>Metazoa</taxon>
        <taxon>Ecdysozoa</taxon>
        <taxon>Arthropoda</taxon>
        <taxon>Hexapoda</taxon>
        <taxon>Insecta</taxon>
        <taxon>Pterygota</taxon>
        <taxon>Neoptera</taxon>
        <taxon>Polyneoptera</taxon>
        <taxon>Phasmatodea</taxon>
        <taxon>Timematodea</taxon>
        <taxon>Timematoidea</taxon>
        <taxon>Timematidae</taxon>
        <taxon>Timema</taxon>
    </lineage>
</organism>
<keyword evidence="3" id="KW-0547">Nucleotide-binding</keyword>
<feature type="compositionally biased region" description="Polar residues" evidence="7">
    <location>
        <begin position="1274"/>
        <end position="1294"/>
    </location>
</feature>
<sequence length="1895" mass="209565">MSAILRKFSLVLWKNFVIRKRHWLLTLFEIAIPIILFAIMALIKSNVNTTHGPIRDATYFSTTNLESISQYFRFSNPVVYYTPDSEPQRTIMNRVKEKLNIRDLAPLSSESELVDRMLGQNDSLSRYAYGVVFEGSVGTKFNYKIRPEGRHWYTDTLYPSAVFNGPSQNSDSYFNDFISLQHALDTSFIEYVSKTSQLPFDYTMQMFPYPAYVEEVNMSDLNRIMLPIMTVLSFLMLCPSILKRVVEEKHTGVKELMKMMGLKTWMLWGSWMVNALAVNLITVTIIVIIMTVPLNDSGTKVMPDADWSVLWLFLVLYCVASVTSLFAVSTFFSRPTIAMSFGIILWLVSYFVPFGALQSGNSVSLGLKMLSSLLPNMAVYWGFDIFSTFEARGVNLNWTKLGDSPSGSGNDLTMLHVLLMLLVDIMMYSLVTWYVDAIMPGKYGLAQPWYFVFTCSFWRVGRVESLGMDVGDEHLNFESPPDGVKVGIEIKELRKVFYKFGGMTKKVAVDGVTMNVYQGQITALLGHNGAGKTTTMSVLTGMYSPTSGSVFVDGYDIRHDMDKVRESLGLCPQHNLLFTDLTVIEHLVFFAMLKGSSRQSARTEANSLLGRLNLTAKSNQLADTLSGGMKRKLSLAIALIGDSKVLMLDEPTSGMDPEARREIWDLLLSMRGHRTILITTHFMEEADVLGDFIAIMDHGRVHCYGTSLFLKNIYGTGYHLKLMRQETCDVARITRLIQEMVPQSAPSSSVGSELSYTLPSDQAQHFPALFDILDRDKAALGVTGIGVSITTLEEVFLKVKNYVSPLDYKTICVPRVGVEAGEEQRGTSRSSSEVTDSQLLIKNGLGEDLVYKKVRGVPLCLQQFRALFIKKVIYTYRKIFIHVLMGLIPVVMIALTIVLGSQGTAPSSNQEPPRTFSLGDYRPDTVPFTVNNTAVPANLVHSYQTLVGNSPLTSESVSSSVLALGLKNIVAYNNKLVAGAEFSGYNDTTTTVNAMFSTGLFHAAPVSLNVLNNAVLGHLMGSDYTITATNHPLPNNQNLGSLYLLSESDVIFQWMTLVPLGLLFLVGLFMIFPLTERVTSVKQLQLMAGVSPPSYWLVCFLWDYLLYLLVSVLMVLAVYVFDALNIFKQTEELCEFAERGVLFLILALYGLSGVPFAYLFSYLNKTSAGGFVLLIVTNMVVGLIMTMVVYALEQSVDYEATAMTLTYIMNLLPHFALSKGLMNYSQQVVKNNECALIRDVYKKTQCDHNPASKCCGESLNLFLDFPQGVHSQGTAPEGVNSQGIASEGAHSQGTAPEGALSGHCSRGDPQGPTANKMKSTNSTKDYPYLGFHSKSNPCGAGLELVYLGLDMCLYAALILLLDYGLVGRAYERLLKAICKTRPLERQVDVDVAEEQDRVDGQIAATHSTRKGEKSPGVPQVVTTCSVCYFMPQAGTKFSACLPSHARSGDNILRLPAISCPKRGQHPPPACYLMPQAGTTFSACLLSYVLSLSASRTSRTMPVKHNLSVCKSAEGLVVMTCLHVGRDLPSSGRILSRSHRYELVPMSGDPPRSSRKSDTDLGLAMRGAASPEEDILVAHELEKCYGLRRFHAVKGISFGVRPGECFGLLGVNGAGKTTTFKMLTGDEVPTQGNAYLGHCALSRDRGQFLSQLGYCPQFDALNETLTGQEMLQLFAHLRGTPREAVSHEVAKWTNLLGLQEYATRLCGTYSGGNKRKLSTAMALIGDPPIVFLDEPTSGVDPVARRNLWNVLAQIQSTGQSIVLTSHSMEECEALCNRLAIMVNGQFVCMGGCQYLKHKFGQGFTVMIKLRSIGSEDNLKLLKVTVEEQFQPSCVLKDEHQGLLHYHIQDPHVPWKVLFLGMERLKGAHQIVEDYTISETTLEQVFLAFARAQKQGN</sequence>
<dbReference type="InterPro" id="IPR003593">
    <property type="entry name" value="AAA+_ATPase"/>
</dbReference>
<feature type="transmembrane region" description="Helical" evidence="8">
    <location>
        <begin position="339"/>
        <end position="357"/>
    </location>
</feature>
<evidence type="ECO:0000256" key="8">
    <source>
        <dbReference type="SAM" id="Phobius"/>
    </source>
</evidence>
<dbReference type="FunFam" id="3.40.50.300:FF:000933">
    <property type="entry name" value="ABC transporter A family member 7"/>
    <property type="match status" value="1"/>
</dbReference>
<evidence type="ECO:0000256" key="3">
    <source>
        <dbReference type="ARBA" id="ARBA00022741"/>
    </source>
</evidence>
<feature type="compositionally biased region" description="Polar residues" evidence="7">
    <location>
        <begin position="1312"/>
        <end position="1321"/>
    </location>
</feature>
<dbReference type="InterPro" id="IPR017871">
    <property type="entry name" value="ABC_transporter-like_CS"/>
</dbReference>
<accession>A0A7R9EEJ5</accession>
<feature type="transmembrane region" description="Helical" evidence="8">
    <location>
        <begin position="310"/>
        <end position="332"/>
    </location>
</feature>
<dbReference type="SUPFAM" id="SSF52540">
    <property type="entry name" value="P-loop containing nucleoside triphosphate hydrolases"/>
    <property type="match status" value="2"/>
</dbReference>
<dbReference type="GO" id="GO:0140359">
    <property type="term" value="F:ABC-type transporter activity"/>
    <property type="evidence" value="ECO:0007669"/>
    <property type="project" value="InterPro"/>
</dbReference>
<dbReference type="PANTHER" id="PTHR19229">
    <property type="entry name" value="ATP-BINDING CASSETTE TRANSPORTER SUBFAMILY A ABCA"/>
    <property type="match status" value="1"/>
</dbReference>
<feature type="transmembrane region" description="Helical" evidence="8">
    <location>
        <begin position="224"/>
        <end position="246"/>
    </location>
</feature>
<evidence type="ECO:0000256" key="6">
    <source>
        <dbReference type="ARBA" id="ARBA00023136"/>
    </source>
</evidence>
<dbReference type="Gene3D" id="3.40.50.300">
    <property type="entry name" value="P-loop containing nucleotide triphosphate hydrolases"/>
    <property type="match status" value="2"/>
</dbReference>
<feature type="transmembrane region" description="Helical" evidence="8">
    <location>
        <begin position="23"/>
        <end position="43"/>
    </location>
</feature>
<feature type="transmembrane region" description="Helical" evidence="8">
    <location>
        <begin position="267"/>
        <end position="290"/>
    </location>
</feature>
<protein>
    <recommendedName>
        <fullName evidence="9">ABC transporter domain-containing protein</fullName>
    </recommendedName>
</protein>
<dbReference type="GO" id="GO:0005319">
    <property type="term" value="F:lipid transporter activity"/>
    <property type="evidence" value="ECO:0007669"/>
    <property type="project" value="TreeGrafter"/>
</dbReference>
<dbReference type="PROSITE" id="PS50893">
    <property type="entry name" value="ABC_TRANSPORTER_2"/>
    <property type="match status" value="2"/>
</dbReference>
<dbReference type="PANTHER" id="PTHR19229:SF250">
    <property type="entry name" value="ABC TRANSPORTER DOMAIN-CONTAINING PROTEIN-RELATED"/>
    <property type="match status" value="1"/>
</dbReference>
<feature type="transmembrane region" description="Helical" evidence="8">
    <location>
        <begin position="414"/>
        <end position="435"/>
    </location>
</feature>
<evidence type="ECO:0000256" key="7">
    <source>
        <dbReference type="SAM" id="MobiDB-lite"/>
    </source>
</evidence>
<dbReference type="FunFam" id="3.40.50.300:FF:000327">
    <property type="entry name" value="ATP-binding cassette sub-family A member 3"/>
    <property type="match status" value="1"/>
</dbReference>
<dbReference type="GO" id="GO:0016020">
    <property type="term" value="C:membrane"/>
    <property type="evidence" value="ECO:0007669"/>
    <property type="project" value="UniProtKB-SubCell"/>
</dbReference>
<dbReference type="Pfam" id="PF12698">
    <property type="entry name" value="ABC2_membrane_3"/>
    <property type="match status" value="2"/>
</dbReference>
<dbReference type="Pfam" id="PF00005">
    <property type="entry name" value="ABC_tran"/>
    <property type="match status" value="2"/>
</dbReference>
<keyword evidence="5 8" id="KW-1133">Transmembrane helix</keyword>
<evidence type="ECO:0000256" key="4">
    <source>
        <dbReference type="ARBA" id="ARBA00022840"/>
    </source>
</evidence>
<evidence type="ECO:0000256" key="5">
    <source>
        <dbReference type="ARBA" id="ARBA00022989"/>
    </source>
</evidence>
<comment type="subcellular location">
    <subcellularLocation>
        <location evidence="1">Membrane</location>
        <topology evidence="1">Multi-pass membrane protein</topology>
    </subcellularLocation>
</comment>
<feature type="transmembrane region" description="Helical" evidence="8">
    <location>
        <begin position="1172"/>
        <end position="1192"/>
    </location>
</feature>
<feature type="domain" description="ABC transporter" evidence="9">
    <location>
        <begin position="1575"/>
        <end position="1807"/>
    </location>
</feature>
<dbReference type="InterPro" id="IPR056264">
    <property type="entry name" value="R2_ABCA1-4-like"/>
</dbReference>
<evidence type="ECO:0000256" key="1">
    <source>
        <dbReference type="ARBA" id="ARBA00004141"/>
    </source>
</evidence>
<evidence type="ECO:0000313" key="10">
    <source>
        <dbReference type="EMBL" id="CAD7432558.1"/>
    </source>
</evidence>